<dbReference type="Pfam" id="PF04932">
    <property type="entry name" value="Wzy_C"/>
    <property type="match status" value="1"/>
</dbReference>
<evidence type="ECO:0000313" key="8">
    <source>
        <dbReference type="EMBL" id="QAU51403.1"/>
    </source>
</evidence>
<dbReference type="KEGG" id="cpeg:CPELA_00495"/>
<feature type="transmembrane region" description="Helical" evidence="6">
    <location>
        <begin position="6"/>
        <end position="25"/>
    </location>
</feature>
<feature type="transmembrane region" description="Helical" evidence="6">
    <location>
        <begin position="234"/>
        <end position="256"/>
    </location>
</feature>
<protein>
    <submittedName>
        <fullName evidence="8">O-Antigen ligase</fullName>
    </submittedName>
</protein>
<evidence type="ECO:0000256" key="1">
    <source>
        <dbReference type="ARBA" id="ARBA00004141"/>
    </source>
</evidence>
<proteinExistence type="predicted"/>
<keyword evidence="3 6" id="KW-1133">Transmembrane helix</keyword>
<evidence type="ECO:0000256" key="2">
    <source>
        <dbReference type="ARBA" id="ARBA00022692"/>
    </source>
</evidence>
<keyword evidence="8" id="KW-0436">Ligase</keyword>
<gene>
    <name evidence="8" type="ORF">CPELA_00495</name>
</gene>
<name>A0A410W626_9CORY</name>
<evidence type="ECO:0000256" key="3">
    <source>
        <dbReference type="ARBA" id="ARBA00022989"/>
    </source>
</evidence>
<feature type="region of interest" description="Disordered" evidence="5">
    <location>
        <begin position="377"/>
        <end position="397"/>
    </location>
</feature>
<evidence type="ECO:0000256" key="5">
    <source>
        <dbReference type="SAM" id="MobiDB-lite"/>
    </source>
</evidence>
<keyword evidence="4 6" id="KW-0472">Membrane</keyword>
<evidence type="ECO:0000313" key="9">
    <source>
        <dbReference type="Proteomes" id="UP000288929"/>
    </source>
</evidence>
<dbReference type="Proteomes" id="UP000288929">
    <property type="component" value="Chromosome"/>
</dbReference>
<feature type="domain" description="O-antigen ligase-related" evidence="7">
    <location>
        <begin position="199"/>
        <end position="317"/>
    </location>
</feature>
<evidence type="ECO:0000256" key="4">
    <source>
        <dbReference type="ARBA" id="ARBA00023136"/>
    </source>
</evidence>
<dbReference type="AlphaFoldDB" id="A0A410W626"/>
<sequence>MLTFYSVLAAIVAAPLAIWFSMVWFRRPAFAMGIGVGLSVLSLTQFFPDSLRLVLAASLVPHAITALYAATRGTSPNKDLKFPSVIPVALYVGMCALSILWSLDRAQTITSTFAWVVLAMFALTFRQLVPYKKIRVIFFYILLCFFIVGILALFTPFGWAGGRARGVFQNANASAIFAFLLAGLSIWMGKKYYRWLLPLCFAFIFITGSRAGMLGFIAVVVVSFYWRMNTLQKLFSFGLALIALFPVGNVVLNFLTSGETDAALLRTDNTREDTTILGLDFIKENPWLGAGYRATPPGLGSNSYLKLLAEFGIVATFAGVVLAIAYIAWSRVDSVMFGLTIATLINCLFEDWLLTAGAPMLLIYFVLLMSTPQPQTEEHFNNKERRTSAPAELRLKL</sequence>
<evidence type="ECO:0000259" key="7">
    <source>
        <dbReference type="Pfam" id="PF04932"/>
    </source>
</evidence>
<dbReference type="GO" id="GO:0016874">
    <property type="term" value="F:ligase activity"/>
    <property type="evidence" value="ECO:0007669"/>
    <property type="project" value="UniProtKB-KW"/>
</dbReference>
<dbReference type="GO" id="GO:0016020">
    <property type="term" value="C:membrane"/>
    <property type="evidence" value="ECO:0007669"/>
    <property type="project" value="UniProtKB-SubCell"/>
</dbReference>
<feature type="transmembrane region" description="Helical" evidence="6">
    <location>
        <begin position="82"/>
        <end position="103"/>
    </location>
</feature>
<keyword evidence="2 6" id="KW-0812">Transmembrane</keyword>
<feature type="transmembrane region" description="Helical" evidence="6">
    <location>
        <begin position="30"/>
        <end position="47"/>
    </location>
</feature>
<reference evidence="8 9" key="1">
    <citation type="submission" date="2019-01" db="EMBL/GenBank/DDBJ databases">
        <authorList>
            <person name="Ruckert C."/>
            <person name="Busche T."/>
            <person name="Kalinowski J."/>
        </authorList>
    </citation>
    <scope>NUCLEOTIDE SEQUENCE [LARGE SCALE GENOMIC DNA]</scope>
    <source>
        <strain evidence="8 9">136/3</strain>
    </source>
</reference>
<feature type="transmembrane region" description="Helical" evidence="6">
    <location>
        <begin position="335"/>
        <end position="367"/>
    </location>
</feature>
<feature type="transmembrane region" description="Helical" evidence="6">
    <location>
        <begin position="171"/>
        <end position="188"/>
    </location>
</feature>
<dbReference type="PANTHER" id="PTHR37422:SF13">
    <property type="entry name" value="LIPOPOLYSACCHARIDE BIOSYNTHESIS PROTEIN PA4999-RELATED"/>
    <property type="match status" value="1"/>
</dbReference>
<comment type="subcellular location">
    <subcellularLocation>
        <location evidence="1">Membrane</location>
        <topology evidence="1">Multi-pass membrane protein</topology>
    </subcellularLocation>
</comment>
<feature type="transmembrane region" description="Helical" evidence="6">
    <location>
        <begin position="137"/>
        <end position="159"/>
    </location>
</feature>
<keyword evidence="9" id="KW-1185">Reference proteome</keyword>
<accession>A0A410W626</accession>
<feature type="transmembrane region" description="Helical" evidence="6">
    <location>
        <begin position="109"/>
        <end position="125"/>
    </location>
</feature>
<feature type="transmembrane region" description="Helical" evidence="6">
    <location>
        <begin position="53"/>
        <end position="70"/>
    </location>
</feature>
<dbReference type="EMBL" id="CP035299">
    <property type="protein sequence ID" value="QAU51403.1"/>
    <property type="molecule type" value="Genomic_DNA"/>
</dbReference>
<feature type="transmembrane region" description="Helical" evidence="6">
    <location>
        <begin position="195"/>
        <end position="228"/>
    </location>
</feature>
<evidence type="ECO:0000256" key="6">
    <source>
        <dbReference type="SAM" id="Phobius"/>
    </source>
</evidence>
<organism evidence="8 9">
    <name type="scientific">Corynebacterium pelargi</name>
    <dbReference type="NCBI Taxonomy" id="1471400"/>
    <lineage>
        <taxon>Bacteria</taxon>
        <taxon>Bacillati</taxon>
        <taxon>Actinomycetota</taxon>
        <taxon>Actinomycetes</taxon>
        <taxon>Mycobacteriales</taxon>
        <taxon>Corynebacteriaceae</taxon>
        <taxon>Corynebacterium</taxon>
    </lineage>
</organism>
<dbReference type="OrthoDB" id="4391260at2"/>
<dbReference type="InterPro" id="IPR051533">
    <property type="entry name" value="WaaL-like"/>
</dbReference>
<dbReference type="InterPro" id="IPR007016">
    <property type="entry name" value="O-antigen_ligase-rel_domated"/>
</dbReference>
<feature type="transmembrane region" description="Helical" evidence="6">
    <location>
        <begin position="307"/>
        <end position="329"/>
    </location>
</feature>
<dbReference type="RefSeq" id="WP_128889000.1">
    <property type="nucleotide sequence ID" value="NZ_BMCX01000005.1"/>
</dbReference>
<dbReference type="PANTHER" id="PTHR37422">
    <property type="entry name" value="TEICHURONIC ACID BIOSYNTHESIS PROTEIN TUAE"/>
    <property type="match status" value="1"/>
</dbReference>